<evidence type="ECO:0000313" key="3">
    <source>
        <dbReference type="EMBL" id="SMB82913.1"/>
    </source>
</evidence>
<dbReference type="InterPro" id="IPR002938">
    <property type="entry name" value="FAD-bd"/>
</dbReference>
<accession>A0A1W1UPF6</accession>
<dbReference type="Proteomes" id="UP000192582">
    <property type="component" value="Unassembled WGS sequence"/>
</dbReference>
<feature type="signal peptide" evidence="1">
    <location>
        <begin position="1"/>
        <end position="26"/>
    </location>
</feature>
<dbReference type="PANTHER" id="PTHR43422">
    <property type="entry name" value="THIAMINE THIAZOLE SYNTHASE"/>
    <property type="match status" value="1"/>
</dbReference>
<dbReference type="Pfam" id="PF01494">
    <property type="entry name" value="FAD_binding_3"/>
    <property type="match status" value="1"/>
</dbReference>
<dbReference type="STRING" id="695939.SAMN00790413_04188"/>
<organism evidence="3 4">
    <name type="scientific">Deinococcus hopiensis KR-140</name>
    <dbReference type="NCBI Taxonomy" id="695939"/>
    <lineage>
        <taxon>Bacteria</taxon>
        <taxon>Thermotogati</taxon>
        <taxon>Deinococcota</taxon>
        <taxon>Deinococci</taxon>
        <taxon>Deinococcales</taxon>
        <taxon>Deinococcaceae</taxon>
        <taxon>Deinococcus</taxon>
    </lineage>
</organism>
<dbReference type="AlphaFoldDB" id="A0A1W1UPF6"/>
<reference evidence="3 4" key="1">
    <citation type="submission" date="2017-04" db="EMBL/GenBank/DDBJ databases">
        <authorList>
            <person name="Afonso C.L."/>
            <person name="Miller P.J."/>
            <person name="Scott M.A."/>
            <person name="Spackman E."/>
            <person name="Goraichik I."/>
            <person name="Dimitrov K.M."/>
            <person name="Suarez D.L."/>
            <person name="Swayne D.E."/>
        </authorList>
    </citation>
    <scope>NUCLEOTIDE SEQUENCE [LARGE SCALE GENOMIC DNA]</scope>
    <source>
        <strain evidence="3 4">KR-140</strain>
    </source>
</reference>
<dbReference type="RefSeq" id="WP_084046319.1">
    <property type="nucleotide sequence ID" value="NZ_FWWU01000006.1"/>
</dbReference>
<gene>
    <name evidence="3" type="ORF">SAMN00790413_04188</name>
</gene>
<proteinExistence type="predicted"/>
<dbReference type="SUPFAM" id="SSF51905">
    <property type="entry name" value="FAD/NAD(P)-binding domain"/>
    <property type="match status" value="1"/>
</dbReference>
<dbReference type="EMBL" id="FWWU01000006">
    <property type="protein sequence ID" value="SMB82913.1"/>
    <property type="molecule type" value="Genomic_DNA"/>
</dbReference>
<dbReference type="PANTHER" id="PTHR43422:SF3">
    <property type="entry name" value="THIAMINE THIAZOLE SYNTHASE"/>
    <property type="match status" value="1"/>
</dbReference>
<protein>
    <submittedName>
        <fullName evidence="3">2-polyprenyl-6-methoxyphenol hydroxylase</fullName>
    </submittedName>
</protein>
<evidence type="ECO:0000313" key="4">
    <source>
        <dbReference type="Proteomes" id="UP000192582"/>
    </source>
</evidence>
<dbReference type="Gene3D" id="3.50.50.60">
    <property type="entry name" value="FAD/NAD(P)-binding domain"/>
    <property type="match status" value="1"/>
</dbReference>
<dbReference type="OrthoDB" id="9790035at2"/>
<name>A0A1W1UPF6_9DEIO</name>
<feature type="chain" id="PRO_5012461446" evidence="1">
    <location>
        <begin position="27"/>
        <end position="458"/>
    </location>
</feature>
<dbReference type="GO" id="GO:0071949">
    <property type="term" value="F:FAD binding"/>
    <property type="evidence" value="ECO:0007669"/>
    <property type="project" value="InterPro"/>
</dbReference>
<feature type="domain" description="FAD-binding" evidence="2">
    <location>
        <begin position="9"/>
        <end position="345"/>
    </location>
</feature>
<evidence type="ECO:0000259" key="2">
    <source>
        <dbReference type="Pfam" id="PF01494"/>
    </source>
</evidence>
<evidence type="ECO:0000256" key="1">
    <source>
        <dbReference type="SAM" id="SignalP"/>
    </source>
</evidence>
<keyword evidence="1" id="KW-0732">Signal</keyword>
<sequence length="458" mass="50062">MTVTQRRHAIVMGASMAGLLAARVLAETYAQVTLLERDECSAHATARKGVPQSQQPHALLLRGKQILEELYPGLEAELHAQGALSGDMTHATRIVAGDTYLAKSHSGLPLLFATRPLIEAAVRTRTLTLPNVRLRAGTSVKGFVSVGDRAAVGGVRVRTADGAEEDLMGDLVVDATGRGSRTPAWLKELGFARPRESRLPVNVTYTSRFYRRSPEHLGGDLMLVTLPNQPKDRRVMGCFAAEGDRWHVFLTGWHGEHAPPNDAGVLEFARSLEHPDLAAFLSSLEPVSDYAVHRYPANVRHHYEELRRFPRGLIVIGDALCSFNPSSAQGMTVAALEALALRTALRGTRDLDAVRRRYFRLADRALTLPWSVVTGSDGSYPEANWPQPPASRVLGRYLNRVQQAAVYDGAVSRTFFQVGQMVRSPAALFAPTFVLRVLRARAPSRAPQASPPAVQPNL</sequence>
<keyword evidence="4" id="KW-1185">Reference proteome</keyword>
<dbReference type="InterPro" id="IPR036188">
    <property type="entry name" value="FAD/NAD-bd_sf"/>
</dbReference>